<accession>A0AAF0CS18</accession>
<dbReference type="RefSeq" id="WP_330927668.1">
    <property type="nucleotide sequence ID" value="NZ_CP119075.1"/>
</dbReference>
<dbReference type="PANTHER" id="PTHR43489:SF3">
    <property type="entry name" value="XYLOSE ISOMERASE DOMAIN PROTEIN TIM BARREL"/>
    <property type="match status" value="1"/>
</dbReference>
<dbReference type="SUPFAM" id="SSF51658">
    <property type="entry name" value="Xylose isomerase-like"/>
    <property type="match status" value="1"/>
</dbReference>
<name>A0AAF0CS18_9BACT</name>
<dbReference type="InterPro" id="IPR013022">
    <property type="entry name" value="Xyl_isomerase-like_TIM-brl"/>
</dbReference>
<evidence type="ECO:0000313" key="4">
    <source>
        <dbReference type="EMBL" id="WED66936.1"/>
    </source>
</evidence>
<dbReference type="InterPro" id="IPR006311">
    <property type="entry name" value="TAT_signal"/>
</dbReference>
<sequence length="295" mass="32374">MSNPITRRTALKNLATGSALAAAGAALPLSTASAHDLPAPRVGRYKHSACKWCYRDIPLEEFAAVGREIGLDSIELVSVEELPILARHGLACAMVWGVPGGIVDGLNERKNHDAITAFMTEKIPAMAEAGQKNMIVFSGNRRGLSDAEGLEICAEGLDRITPIAQKHGVTLCMELLNSKVNHQDYQCDTTPWGVQLCEKVGSEHFKLLYDIYHMQIMEGDMIRTIRDHHKWIGHYHTGGNPGRNELDGTFQEINYPAVMRAIAETGYTGFVGQEFVPTEADPLVPLRRAIQLCTV</sequence>
<evidence type="ECO:0000256" key="1">
    <source>
        <dbReference type="ARBA" id="ARBA00023235"/>
    </source>
</evidence>
<keyword evidence="5" id="KW-1185">Reference proteome</keyword>
<organism evidence="4 5">
    <name type="scientific">Synoicihabitans lomoniglobus</name>
    <dbReference type="NCBI Taxonomy" id="2909285"/>
    <lineage>
        <taxon>Bacteria</taxon>
        <taxon>Pseudomonadati</taxon>
        <taxon>Verrucomicrobiota</taxon>
        <taxon>Opitutia</taxon>
        <taxon>Opitutales</taxon>
        <taxon>Opitutaceae</taxon>
        <taxon>Synoicihabitans</taxon>
    </lineage>
</organism>
<dbReference type="Pfam" id="PF01261">
    <property type="entry name" value="AP_endonuc_2"/>
    <property type="match status" value="1"/>
</dbReference>
<dbReference type="PANTHER" id="PTHR43489">
    <property type="entry name" value="ISOMERASE"/>
    <property type="match status" value="1"/>
</dbReference>
<feature type="chain" id="PRO_5042268766" evidence="2">
    <location>
        <begin position="22"/>
        <end position="295"/>
    </location>
</feature>
<evidence type="ECO:0000256" key="2">
    <source>
        <dbReference type="SAM" id="SignalP"/>
    </source>
</evidence>
<protein>
    <submittedName>
        <fullName evidence="4">TIM barrel protein</fullName>
    </submittedName>
</protein>
<keyword evidence="2" id="KW-0732">Signal</keyword>
<reference evidence="4" key="1">
    <citation type="submission" date="2023-03" db="EMBL/GenBank/DDBJ databases">
        <title>Lomoglobus Profundus gen. nov., sp. nov., a novel member of the phylum Verrucomicrobia, isolated from deep-marine sediment of South China Sea.</title>
        <authorList>
            <person name="Ahmad T."/>
            <person name="Ishaq S.E."/>
            <person name="Wang F."/>
        </authorList>
    </citation>
    <scope>NUCLEOTIDE SEQUENCE</scope>
    <source>
        <strain evidence="4">LMO-M01</strain>
    </source>
</reference>
<dbReference type="InterPro" id="IPR036237">
    <property type="entry name" value="Xyl_isomerase-like_sf"/>
</dbReference>
<dbReference type="Proteomes" id="UP001218638">
    <property type="component" value="Chromosome"/>
</dbReference>
<evidence type="ECO:0000259" key="3">
    <source>
        <dbReference type="Pfam" id="PF01261"/>
    </source>
</evidence>
<feature type="signal peptide" evidence="2">
    <location>
        <begin position="1"/>
        <end position="21"/>
    </location>
</feature>
<dbReference type="AlphaFoldDB" id="A0AAF0CS18"/>
<gene>
    <name evidence="4" type="ORF">PXH66_08745</name>
</gene>
<dbReference type="PROSITE" id="PS51318">
    <property type="entry name" value="TAT"/>
    <property type="match status" value="1"/>
</dbReference>
<evidence type="ECO:0000313" key="5">
    <source>
        <dbReference type="Proteomes" id="UP001218638"/>
    </source>
</evidence>
<dbReference type="EMBL" id="CP119075">
    <property type="protein sequence ID" value="WED66936.1"/>
    <property type="molecule type" value="Genomic_DNA"/>
</dbReference>
<dbReference type="Gene3D" id="3.20.20.150">
    <property type="entry name" value="Divalent-metal-dependent TIM barrel enzymes"/>
    <property type="match status" value="1"/>
</dbReference>
<keyword evidence="1" id="KW-0413">Isomerase</keyword>
<dbReference type="KEGG" id="slom:PXH66_08745"/>
<feature type="domain" description="Xylose isomerase-like TIM barrel" evidence="3">
    <location>
        <begin position="85"/>
        <end position="276"/>
    </location>
</feature>
<dbReference type="InterPro" id="IPR050417">
    <property type="entry name" value="Sugar_Epim/Isomerase"/>
</dbReference>
<dbReference type="GO" id="GO:0016853">
    <property type="term" value="F:isomerase activity"/>
    <property type="evidence" value="ECO:0007669"/>
    <property type="project" value="UniProtKB-KW"/>
</dbReference>
<proteinExistence type="predicted"/>